<name>A0A366J7Q5_9GAMM</name>
<dbReference type="Proteomes" id="UP000252792">
    <property type="component" value="Unassembled WGS sequence"/>
</dbReference>
<dbReference type="RefSeq" id="WP_113916611.1">
    <property type="nucleotide sequence ID" value="NZ_QNSE01000007.1"/>
</dbReference>
<evidence type="ECO:0000313" key="1">
    <source>
        <dbReference type="EMBL" id="RBP83046.1"/>
    </source>
</evidence>
<gene>
    <name evidence="1" type="ORF">DFP80_10712</name>
</gene>
<evidence type="ECO:0000313" key="2">
    <source>
        <dbReference type="Proteomes" id="UP000252792"/>
    </source>
</evidence>
<dbReference type="OrthoDB" id="6121435at2"/>
<reference evidence="1 2" key="1">
    <citation type="submission" date="2018-06" db="EMBL/GenBank/DDBJ databases">
        <title>Genomic Encyclopedia of Type Strains, Phase III (KMG-III): the genomes of soil and plant-associated and newly described type strains.</title>
        <authorList>
            <person name="Whitman W."/>
        </authorList>
    </citation>
    <scope>NUCLEOTIDE SEQUENCE [LARGE SCALE GENOMIC DNA]</scope>
    <source>
        <strain evidence="1 2">CECT 7377</strain>
    </source>
</reference>
<organism evidence="1 2">
    <name type="scientific">Marinomonas rhizomae</name>
    <dbReference type="NCBI Taxonomy" id="491948"/>
    <lineage>
        <taxon>Bacteria</taxon>
        <taxon>Pseudomonadati</taxon>
        <taxon>Pseudomonadota</taxon>
        <taxon>Gammaproteobacteria</taxon>
        <taxon>Oceanospirillales</taxon>
        <taxon>Oceanospirillaceae</taxon>
        <taxon>Marinomonas</taxon>
    </lineage>
</organism>
<proteinExistence type="predicted"/>
<comment type="caution">
    <text evidence="1">The sequence shown here is derived from an EMBL/GenBank/DDBJ whole genome shotgun (WGS) entry which is preliminary data.</text>
</comment>
<dbReference type="AlphaFoldDB" id="A0A366J7Q5"/>
<accession>A0A366J7Q5</accession>
<protein>
    <submittedName>
        <fullName evidence="1">Uncharacterized protein</fullName>
    </submittedName>
</protein>
<dbReference type="EMBL" id="QNSE01000007">
    <property type="protein sequence ID" value="RBP83046.1"/>
    <property type="molecule type" value="Genomic_DNA"/>
</dbReference>
<keyword evidence="2" id="KW-1185">Reference proteome</keyword>
<sequence>MKNENNTPAMRRSETLYKEPKNHKIYNIPKTAPKRIVALCHFLNRSMYKLEAFDLYGETCLNTTVSELCNKQGYDFDRKRERHLGRSGKVITYVRYTLKPHCRKQAEKELGEYCDTLEV</sequence>